<organism evidence="1 2">
    <name type="scientific">Piscirickettsia litoralis</name>
    <dbReference type="NCBI Taxonomy" id="1891921"/>
    <lineage>
        <taxon>Bacteria</taxon>
        <taxon>Pseudomonadati</taxon>
        <taxon>Pseudomonadota</taxon>
        <taxon>Gammaproteobacteria</taxon>
        <taxon>Thiotrichales</taxon>
        <taxon>Piscirickettsiaceae</taxon>
        <taxon>Piscirickettsia</taxon>
    </lineage>
</organism>
<dbReference type="EMBL" id="MDTU01000001">
    <property type="protein sequence ID" value="ODN41706.1"/>
    <property type="molecule type" value="Genomic_DNA"/>
</dbReference>
<accession>A0ABX3A217</accession>
<keyword evidence="2" id="KW-1185">Reference proteome</keyword>
<comment type="caution">
    <text evidence="1">The sequence shown here is derived from an EMBL/GenBank/DDBJ whole genome shotgun (WGS) entry which is preliminary data.</text>
</comment>
<protein>
    <submittedName>
        <fullName evidence="1">Uncharacterized protein</fullName>
    </submittedName>
</protein>
<name>A0ABX3A217_9GAMM</name>
<evidence type="ECO:0000313" key="1">
    <source>
        <dbReference type="EMBL" id="ODN41706.1"/>
    </source>
</evidence>
<reference evidence="1 2" key="1">
    <citation type="submission" date="2016-08" db="EMBL/GenBank/DDBJ databases">
        <title>Draft genome sequence of Candidatus Piscirickettsia litoralis, from seawater.</title>
        <authorList>
            <person name="Wan X."/>
            <person name="Lee A.J."/>
            <person name="Hou S."/>
            <person name="Donachie S.P."/>
        </authorList>
    </citation>
    <scope>NUCLEOTIDE SEQUENCE [LARGE SCALE GENOMIC DNA]</scope>
    <source>
        <strain evidence="1 2">Y2</strain>
    </source>
</reference>
<evidence type="ECO:0000313" key="2">
    <source>
        <dbReference type="Proteomes" id="UP000094329"/>
    </source>
</evidence>
<dbReference type="Proteomes" id="UP000094329">
    <property type="component" value="Unassembled WGS sequence"/>
</dbReference>
<gene>
    <name evidence="1" type="ORF">BGC07_00295</name>
</gene>
<dbReference type="RefSeq" id="WP_069311508.1">
    <property type="nucleotide sequence ID" value="NZ_MDTU01000001.1"/>
</dbReference>
<sequence length="75" mass="8752">MADFSQLLDLTRMDYSKMRALNGRATDEAIELFVRKLNSFFSQFEKSAPTKNDITNYEKIMTQVTNKINKVKKIN</sequence>
<proteinExistence type="predicted"/>